<evidence type="ECO:0000256" key="2">
    <source>
        <dbReference type="ARBA" id="ARBA00023125"/>
    </source>
</evidence>
<dbReference type="SMART" id="SM00342">
    <property type="entry name" value="HTH_ARAC"/>
    <property type="match status" value="1"/>
</dbReference>
<dbReference type="InterPro" id="IPR009057">
    <property type="entry name" value="Homeodomain-like_sf"/>
</dbReference>
<dbReference type="Gene3D" id="1.10.10.60">
    <property type="entry name" value="Homeodomain-like"/>
    <property type="match status" value="1"/>
</dbReference>
<organism evidence="5 6">
    <name type="scientific">Dyadobacter koreensis</name>
    <dbReference type="NCBI Taxonomy" id="408657"/>
    <lineage>
        <taxon>Bacteria</taxon>
        <taxon>Pseudomonadati</taxon>
        <taxon>Bacteroidota</taxon>
        <taxon>Cytophagia</taxon>
        <taxon>Cytophagales</taxon>
        <taxon>Spirosomataceae</taxon>
        <taxon>Dyadobacter</taxon>
    </lineage>
</organism>
<proteinExistence type="predicted"/>
<dbReference type="InterPro" id="IPR014710">
    <property type="entry name" value="RmlC-like_jellyroll"/>
</dbReference>
<name>A0A1H6YUM3_9BACT</name>
<dbReference type="InterPro" id="IPR003313">
    <property type="entry name" value="AraC-bd"/>
</dbReference>
<dbReference type="SUPFAM" id="SSF51215">
    <property type="entry name" value="Regulatory protein AraC"/>
    <property type="match status" value="1"/>
</dbReference>
<dbReference type="InterPro" id="IPR020449">
    <property type="entry name" value="Tscrpt_reg_AraC-type_HTH"/>
</dbReference>
<feature type="domain" description="HTH araC/xylS-type" evidence="4">
    <location>
        <begin position="188"/>
        <end position="286"/>
    </location>
</feature>
<dbReference type="STRING" id="408657.SAMN04487995_4657"/>
<dbReference type="PROSITE" id="PS01124">
    <property type="entry name" value="HTH_ARAC_FAMILY_2"/>
    <property type="match status" value="1"/>
</dbReference>
<dbReference type="OrthoDB" id="9793451at2"/>
<dbReference type="InterPro" id="IPR018060">
    <property type="entry name" value="HTH_AraC"/>
</dbReference>
<sequence length="291" mass="33799">MQTNIPRVDISTLSAYREDDILISRFAPYLAIHPNLTLPHRHSFYHLLFFSEGGGKHTIDFNHFDVKPYQIYFMVPGQVHSWNFDGHVDGYVVNFSSSFFQSFLLKSEYISSFSFFNGITPESVIDLTESVQQPVLLLFEKLISESQQQNVFKEDMLRVLLMQIFITIQQSISNKQQITPFQANPILNNFQKLIEKNYLEIRLPSEYAELLNITPNHLNALCKEHLGVQAGEIIRDRVVLEAKRLLVNLNLSVSEIAYKLNFNDNSYFTKFFKKEVGISPEVFRKKSMTEK</sequence>
<accession>A0A1H6YUM3</accession>
<dbReference type="GO" id="GO:0003700">
    <property type="term" value="F:DNA-binding transcription factor activity"/>
    <property type="evidence" value="ECO:0007669"/>
    <property type="project" value="InterPro"/>
</dbReference>
<evidence type="ECO:0000313" key="5">
    <source>
        <dbReference type="EMBL" id="SEJ42707.1"/>
    </source>
</evidence>
<evidence type="ECO:0000256" key="1">
    <source>
        <dbReference type="ARBA" id="ARBA00023015"/>
    </source>
</evidence>
<keyword evidence="1" id="KW-0805">Transcription regulation</keyword>
<evidence type="ECO:0000313" key="6">
    <source>
        <dbReference type="Proteomes" id="UP000199532"/>
    </source>
</evidence>
<dbReference type="AlphaFoldDB" id="A0A1H6YUM3"/>
<dbReference type="InterPro" id="IPR037923">
    <property type="entry name" value="HTH-like"/>
</dbReference>
<keyword evidence="2" id="KW-0238">DNA-binding</keyword>
<dbReference type="GO" id="GO:0043565">
    <property type="term" value="F:sequence-specific DNA binding"/>
    <property type="evidence" value="ECO:0007669"/>
    <property type="project" value="InterPro"/>
</dbReference>
<gene>
    <name evidence="5" type="ORF">SAMN04487995_4657</name>
</gene>
<protein>
    <submittedName>
        <fullName evidence="5">Transcriptional regulator, AraC family</fullName>
    </submittedName>
</protein>
<keyword evidence="6" id="KW-1185">Reference proteome</keyword>
<dbReference type="Gene3D" id="2.60.120.10">
    <property type="entry name" value="Jelly Rolls"/>
    <property type="match status" value="1"/>
</dbReference>
<evidence type="ECO:0000256" key="3">
    <source>
        <dbReference type="ARBA" id="ARBA00023163"/>
    </source>
</evidence>
<evidence type="ECO:0000259" key="4">
    <source>
        <dbReference type="PROSITE" id="PS01124"/>
    </source>
</evidence>
<dbReference type="Pfam" id="PF02311">
    <property type="entry name" value="AraC_binding"/>
    <property type="match status" value="1"/>
</dbReference>
<dbReference type="PANTHER" id="PTHR43280">
    <property type="entry name" value="ARAC-FAMILY TRANSCRIPTIONAL REGULATOR"/>
    <property type="match status" value="1"/>
</dbReference>
<dbReference type="SUPFAM" id="SSF46689">
    <property type="entry name" value="Homeodomain-like"/>
    <property type="match status" value="1"/>
</dbReference>
<dbReference type="RefSeq" id="WP_090338679.1">
    <property type="nucleotide sequence ID" value="NZ_FNXY01000007.1"/>
</dbReference>
<dbReference type="Pfam" id="PF12833">
    <property type="entry name" value="HTH_18"/>
    <property type="match status" value="1"/>
</dbReference>
<dbReference type="Proteomes" id="UP000199532">
    <property type="component" value="Unassembled WGS sequence"/>
</dbReference>
<keyword evidence="3" id="KW-0804">Transcription</keyword>
<dbReference type="PRINTS" id="PR00032">
    <property type="entry name" value="HTHARAC"/>
</dbReference>
<reference evidence="5 6" key="1">
    <citation type="submission" date="2016-10" db="EMBL/GenBank/DDBJ databases">
        <authorList>
            <person name="de Groot N.N."/>
        </authorList>
    </citation>
    <scope>NUCLEOTIDE SEQUENCE [LARGE SCALE GENOMIC DNA]</scope>
    <source>
        <strain evidence="5 6">DSM 19938</strain>
    </source>
</reference>
<dbReference type="PANTHER" id="PTHR43280:SF32">
    <property type="entry name" value="TRANSCRIPTIONAL REGULATORY PROTEIN"/>
    <property type="match status" value="1"/>
</dbReference>
<dbReference type="EMBL" id="FNXY01000007">
    <property type="protein sequence ID" value="SEJ42707.1"/>
    <property type="molecule type" value="Genomic_DNA"/>
</dbReference>